<dbReference type="Proteomes" id="UP001220324">
    <property type="component" value="Unassembled WGS sequence"/>
</dbReference>
<evidence type="ECO:0008006" key="5">
    <source>
        <dbReference type="Google" id="ProtNLM"/>
    </source>
</evidence>
<organism evidence="3 4">
    <name type="scientific">Penicillium frequentans</name>
    <dbReference type="NCBI Taxonomy" id="3151616"/>
    <lineage>
        <taxon>Eukaryota</taxon>
        <taxon>Fungi</taxon>
        <taxon>Dikarya</taxon>
        <taxon>Ascomycota</taxon>
        <taxon>Pezizomycotina</taxon>
        <taxon>Eurotiomycetes</taxon>
        <taxon>Eurotiomycetidae</taxon>
        <taxon>Eurotiales</taxon>
        <taxon>Aspergillaceae</taxon>
        <taxon>Penicillium</taxon>
    </lineage>
</organism>
<dbReference type="PANTHER" id="PTHR38121">
    <property type="entry name" value="GH16 DOMAIN-CONTAINING PROTEIN"/>
    <property type="match status" value="1"/>
</dbReference>
<dbReference type="SUPFAM" id="SSF49899">
    <property type="entry name" value="Concanavalin A-like lectins/glucanases"/>
    <property type="match status" value="1"/>
</dbReference>
<dbReference type="Gene3D" id="2.60.120.200">
    <property type="match status" value="1"/>
</dbReference>
<proteinExistence type="predicted"/>
<feature type="compositionally biased region" description="Basic and acidic residues" evidence="1">
    <location>
        <begin position="471"/>
        <end position="483"/>
    </location>
</feature>
<dbReference type="CDD" id="cd00413">
    <property type="entry name" value="Glyco_hydrolase_16"/>
    <property type="match status" value="1"/>
</dbReference>
<gene>
    <name evidence="3" type="ORF">N7494_003705</name>
</gene>
<feature type="signal peptide" evidence="2">
    <location>
        <begin position="1"/>
        <end position="24"/>
    </location>
</feature>
<evidence type="ECO:0000313" key="3">
    <source>
        <dbReference type="EMBL" id="KAJ5546120.1"/>
    </source>
</evidence>
<evidence type="ECO:0000313" key="4">
    <source>
        <dbReference type="Proteomes" id="UP001220324"/>
    </source>
</evidence>
<comment type="caution">
    <text evidence="3">The sequence shown here is derived from an EMBL/GenBank/DDBJ whole genome shotgun (WGS) entry which is preliminary data.</text>
</comment>
<feature type="region of interest" description="Disordered" evidence="1">
    <location>
        <begin position="447"/>
        <end position="483"/>
    </location>
</feature>
<dbReference type="AlphaFoldDB" id="A0AAD6GFY5"/>
<dbReference type="EMBL" id="JAQIZZ010000003">
    <property type="protein sequence ID" value="KAJ5546120.1"/>
    <property type="molecule type" value="Genomic_DNA"/>
</dbReference>
<reference evidence="3 4" key="1">
    <citation type="journal article" date="2023" name="IMA Fungus">
        <title>Comparative genomic study of the Penicillium genus elucidates a diverse pangenome and 15 lateral gene transfer events.</title>
        <authorList>
            <person name="Petersen C."/>
            <person name="Sorensen T."/>
            <person name="Nielsen M.R."/>
            <person name="Sondergaard T.E."/>
            <person name="Sorensen J.L."/>
            <person name="Fitzpatrick D.A."/>
            <person name="Frisvad J.C."/>
            <person name="Nielsen K.L."/>
        </authorList>
    </citation>
    <scope>NUCLEOTIDE SEQUENCE [LARGE SCALE GENOMIC DNA]</scope>
    <source>
        <strain evidence="3 4">IBT 35679</strain>
    </source>
</reference>
<accession>A0AAD6GFY5</accession>
<evidence type="ECO:0000256" key="2">
    <source>
        <dbReference type="SAM" id="SignalP"/>
    </source>
</evidence>
<dbReference type="InterPro" id="IPR013320">
    <property type="entry name" value="ConA-like_dom_sf"/>
</dbReference>
<evidence type="ECO:0000256" key="1">
    <source>
        <dbReference type="SAM" id="MobiDB-lite"/>
    </source>
</evidence>
<name>A0AAD6GFY5_9EURO</name>
<feature type="compositionally biased region" description="Acidic residues" evidence="1">
    <location>
        <begin position="94"/>
        <end position="123"/>
    </location>
</feature>
<keyword evidence="2" id="KW-0732">Signal</keyword>
<keyword evidence="4" id="KW-1185">Reference proteome</keyword>
<feature type="compositionally biased region" description="Basic residues" evidence="1">
    <location>
        <begin position="448"/>
        <end position="470"/>
    </location>
</feature>
<feature type="chain" id="PRO_5042235118" description="GH16 domain-containing protein" evidence="2">
    <location>
        <begin position="25"/>
        <end position="499"/>
    </location>
</feature>
<feature type="region of interest" description="Disordered" evidence="1">
    <location>
        <begin position="94"/>
        <end position="126"/>
    </location>
</feature>
<sequence length="499" mass="57208">MKRPMPSIGILSLIVICFFALASSQRDPKVNTPSVVATRKDLRDCDCFTVSGADPGYFQHYKLWDFRSVSLKQAGSDSSELDKRNDTKREDWEAFLDNEYDDDDDNDEYEDDDEDDEDNDGEKDDFHNDSLYFFKTAFDKDWISQKWHRPRTPEAPVAMINSKRNVFFTRDDEDNDPEATYLVLRTIRNIDFTSTAEIETRVKNIFHCSLRLRMRILPASMHVSQPPWSTQWPLTDPNQPLFSALNTGSSMRNTTSPAPQDIRKPPSGACVGIFTYHAKNCESDIEILTSDPTYRVRYANQPDYDPLTDRMIPGAATIADISVPWTTWSTHRLDWHADRSRWYVNGELEDVKSYRVPNLQSRLVINLWSDGGFWTGDMRIGDKVFLGIEYIELAYNRSSDGNSLSNIPPENNHGGHQRPFVNTSAVADEESVEELFEPETEILTGATAKKKKCKKGKKGDKCREKKKKKHVEPGKGGKPTEPRCRRVCNIDELRFTSKN</sequence>
<dbReference type="PANTHER" id="PTHR38121:SF4">
    <property type="entry name" value="GH16 DOMAIN-CONTAINING PROTEIN-RELATED"/>
    <property type="match status" value="1"/>
</dbReference>
<protein>
    <recommendedName>
        <fullName evidence="5">GH16 domain-containing protein</fullName>
    </recommendedName>
</protein>